<sequence length="332" mass="35707">MRPRGFTLVELLVVVAIIGVLVALLLPAVQAARESARRTQCVNRLRQIALATQNYLAAQRVFPPGAVARPRPDNPSTPWTFYRWSALASLTPYLENNTVRDALNLELPLYDSSFGVSPENREGVRLVVPDFLCPSDAEQRVVESFGPTNYAVCSGSGEGDPQIANDDGSPLATDGLFAVNSRTRPGEVTDGLSKTALASESILGEARNTAPHDPQTEYQFVTAAPLRQATCQASQSWNFTDPRGFSWANGEYRCALYNHHATPNASEPDCLGVRIGGSVEVLFTPFGWRAARSRHPGGANLVSADGAVKTIDEQIDPAAWNALATIASGDSL</sequence>
<dbReference type="InterPro" id="IPR045584">
    <property type="entry name" value="Pilin-like"/>
</dbReference>
<dbReference type="PANTHER" id="PTHR30093">
    <property type="entry name" value="GENERAL SECRETION PATHWAY PROTEIN G"/>
    <property type="match status" value="1"/>
</dbReference>
<proteinExistence type="predicted"/>
<dbReference type="InterPro" id="IPR012902">
    <property type="entry name" value="N_methyl_site"/>
</dbReference>
<dbReference type="SUPFAM" id="SSF54523">
    <property type="entry name" value="Pili subunits"/>
    <property type="match status" value="1"/>
</dbReference>
<dbReference type="InterPro" id="IPR027558">
    <property type="entry name" value="Pre_pil_HX9DG_C"/>
</dbReference>
<dbReference type="InterPro" id="IPR011453">
    <property type="entry name" value="DUF1559"/>
</dbReference>
<gene>
    <name evidence="2" type="ORF">Pla111_08980</name>
</gene>
<dbReference type="RefSeq" id="WP_197524745.1">
    <property type="nucleotide sequence ID" value="NZ_SJPH01000002.1"/>
</dbReference>
<reference evidence="2 3" key="1">
    <citation type="submission" date="2019-02" db="EMBL/GenBank/DDBJ databases">
        <title>Deep-cultivation of Planctomycetes and their phenomic and genomic characterization uncovers novel biology.</title>
        <authorList>
            <person name="Wiegand S."/>
            <person name="Jogler M."/>
            <person name="Boedeker C."/>
            <person name="Pinto D."/>
            <person name="Vollmers J."/>
            <person name="Rivas-Marin E."/>
            <person name="Kohn T."/>
            <person name="Peeters S.H."/>
            <person name="Heuer A."/>
            <person name="Rast P."/>
            <person name="Oberbeckmann S."/>
            <person name="Bunk B."/>
            <person name="Jeske O."/>
            <person name="Meyerdierks A."/>
            <person name="Storesund J.E."/>
            <person name="Kallscheuer N."/>
            <person name="Luecker S."/>
            <person name="Lage O.M."/>
            <person name="Pohl T."/>
            <person name="Merkel B.J."/>
            <person name="Hornburger P."/>
            <person name="Mueller R.-W."/>
            <person name="Bruemmer F."/>
            <person name="Labrenz M."/>
            <person name="Spormann A.M."/>
            <person name="Op Den Camp H."/>
            <person name="Overmann J."/>
            <person name="Amann R."/>
            <person name="Jetten M.S.M."/>
            <person name="Mascher T."/>
            <person name="Medema M.H."/>
            <person name="Devos D.P."/>
            <person name="Kaster A.-K."/>
            <person name="Ovreas L."/>
            <person name="Rohde M."/>
            <person name="Galperin M.Y."/>
            <person name="Jogler C."/>
        </authorList>
    </citation>
    <scope>NUCLEOTIDE SEQUENCE [LARGE SCALE GENOMIC DNA]</scope>
    <source>
        <strain evidence="2 3">Pla111</strain>
    </source>
</reference>
<dbReference type="PROSITE" id="PS00409">
    <property type="entry name" value="PROKAR_NTER_METHYL"/>
    <property type="match status" value="1"/>
</dbReference>
<keyword evidence="3" id="KW-1185">Reference proteome</keyword>
<dbReference type="NCBIfam" id="TIGR04294">
    <property type="entry name" value="pre_pil_HX9DG"/>
    <property type="match status" value="1"/>
</dbReference>
<organism evidence="2 3">
    <name type="scientific">Botrimarina hoheduenensis</name>
    <dbReference type="NCBI Taxonomy" id="2528000"/>
    <lineage>
        <taxon>Bacteria</taxon>
        <taxon>Pseudomonadati</taxon>
        <taxon>Planctomycetota</taxon>
        <taxon>Planctomycetia</taxon>
        <taxon>Pirellulales</taxon>
        <taxon>Lacipirellulaceae</taxon>
        <taxon>Botrimarina</taxon>
    </lineage>
</organism>
<dbReference type="NCBIfam" id="TIGR02532">
    <property type="entry name" value="IV_pilin_GFxxxE"/>
    <property type="match status" value="1"/>
</dbReference>
<dbReference type="Gene3D" id="3.30.700.10">
    <property type="entry name" value="Glycoprotein, Type 4 Pilin"/>
    <property type="match status" value="1"/>
</dbReference>
<evidence type="ECO:0000259" key="1">
    <source>
        <dbReference type="Pfam" id="PF07596"/>
    </source>
</evidence>
<accession>A0A5C5WAU0</accession>
<name>A0A5C5WAU0_9BACT</name>
<dbReference type="AlphaFoldDB" id="A0A5C5WAU0"/>
<evidence type="ECO:0000313" key="2">
    <source>
        <dbReference type="EMBL" id="TWT47285.1"/>
    </source>
</evidence>
<dbReference type="EMBL" id="SJPH01000002">
    <property type="protein sequence ID" value="TWT47285.1"/>
    <property type="molecule type" value="Genomic_DNA"/>
</dbReference>
<dbReference type="PANTHER" id="PTHR30093:SF2">
    <property type="entry name" value="TYPE II SECRETION SYSTEM PROTEIN H"/>
    <property type="match status" value="1"/>
</dbReference>
<feature type="domain" description="DUF1559" evidence="1">
    <location>
        <begin position="30"/>
        <end position="317"/>
    </location>
</feature>
<dbReference type="Pfam" id="PF07963">
    <property type="entry name" value="N_methyl"/>
    <property type="match status" value="1"/>
</dbReference>
<protein>
    <recommendedName>
        <fullName evidence="1">DUF1559 domain-containing protein</fullName>
    </recommendedName>
</protein>
<evidence type="ECO:0000313" key="3">
    <source>
        <dbReference type="Proteomes" id="UP000318995"/>
    </source>
</evidence>
<comment type="caution">
    <text evidence="2">The sequence shown here is derived from an EMBL/GenBank/DDBJ whole genome shotgun (WGS) entry which is preliminary data.</text>
</comment>
<dbReference type="Pfam" id="PF07596">
    <property type="entry name" value="SBP_bac_10"/>
    <property type="match status" value="1"/>
</dbReference>
<dbReference type="Proteomes" id="UP000318995">
    <property type="component" value="Unassembled WGS sequence"/>
</dbReference>